<dbReference type="Gene3D" id="3.40.630.30">
    <property type="match status" value="1"/>
</dbReference>
<keyword evidence="2" id="KW-0012">Acyltransferase</keyword>
<comment type="caution">
    <text evidence="4">The sequence shown here is derived from an EMBL/GenBank/DDBJ whole genome shotgun (WGS) entry which is preliminary data.</text>
</comment>
<dbReference type="PANTHER" id="PTHR43877:SF2">
    <property type="entry name" value="AMINOALKYLPHOSPHONATE N-ACETYLTRANSFERASE-RELATED"/>
    <property type="match status" value="1"/>
</dbReference>
<dbReference type="SUPFAM" id="SSF55729">
    <property type="entry name" value="Acyl-CoA N-acyltransferases (Nat)"/>
    <property type="match status" value="1"/>
</dbReference>
<dbReference type="Proteomes" id="UP001240236">
    <property type="component" value="Unassembled WGS sequence"/>
</dbReference>
<evidence type="ECO:0000259" key="3">
    <source>
        <dbReference type="PROSITE" id="PS51186"/>
    </source>
</evidence>
<dbReference type="PROSITE" id="PS51186">
    <property type="entry name" value="GNAT"/>
    <property type="match status" value="1"/>
</dbReference>
<reference evidence="4 5" key="1">
    <citation type="submission" date="2023-07" db="EMBL/GenBank/DDBJ databases">
        <title>Sequencing the genomes of 1000 actinobacteria strains.</title>
        <authorList>
            <person name="Klenk H.-P."/>
        </authorList>
    </citation>
    <scope>NUCLEOTIDE SEQUENCE [LARGE SCALE GENOMIC DNA]</scope>
    <source>
        <strain evidence="4 5">DSM 44709</strain>
    </source>
</reference>
<dbReference type="InterPro" id="IPR016181">
    <property type="entry name" value="Acyl_CoA_acyltransferase"/>
</dbReference>
<evidence type="ECO:0000313" key="4">
    <source>
        <dbReference type="EMBL" id="MDQ0369373.1"/>
    </source>
</evidence>
<keyword evidence="5" id="KW-1185">Reference proteome</keyword>
<organism evidence="4 5">
    <name type="scientific">Catenuloplanes indicus</name>
    <dbReference type="NCBI Taxonomy" id="137267"/>
    <lineage>
        <taxon>Bacteria</taxon>
        <taxon>Bacillati</taxon>
        <taxon>Actinomycetota</taxon>
        <taxon>Actinomycetes</taxon>
        <taxon>Micromonosporales</taxon>
        <taxon>Micromonosporaceae</taxon>
        <taxon>Catenuloplanes</taxon>
    </lineage>
</organism>
<evidence type="ECO:0000256" key="1">
    <source>
        <dbReference type="ARBA" id="ARBA00022679"/>
    </source>
</evidence>
<dbReference type="GO" id="GO:0016747">
    <property type="term" value="F:acyltransferase activity, transferring groups other than amino-acyl groups"/>
    <property type="evidence" value="ECO:0007669"/>
    <property type="project" value="InterPro"/>
</dbReference>
<evidence type="ECO:0000313" key="5">
    <source>
        <dbReference type="Proteomes" id="UP001240236"/>
    </source>
</evidence>
<dbReference type="Pfam" id="PF00583">
    <property type="entry name" value="Acetyltransf_1"/>
    <property type="match status" value="1"/>
</dbReference>
<gene>
    <name evidence="4" type="ORF">J2S42_006042</name>
</gene>
<protein>
    <submittedName>
        <fullName evidence="4">GNAT superfamily N-acetyltransferase</fullName>
    </submittedName>
</protein>
<keyword evidence="1" id="KW-0808">Transferase</keyword>
<dbReference type="InterPro" id="IPR050832">
    <property type="entry name" value="Bact_Acetyltransf"/>
</dbReference>
<name>A0AAE3W3M7_9ACTN</name>
<dbReference type="EMBL" id="JAUSUZ010000001">
    <property type="protein sequence ID" value="MDQ0369373.1"/>
    <property type="molecule type" value="Genomic_DNA"/>
</dbReference>
<dbReference type="CDD" id="cd04301">
    <property type="entry name" value="NAT_SF"/>
    <property type="match status" value="1"/>
</dbReference>
<sequence length="186" mass="20651">MSATILRHADLSTDSDAVTALMSDYLSWAVGRLREEYGVEDSPTDLSAIRESLPSFVPPKGLLIVAERDGEPVGVAALRTLTPEMAEVKRMYVDPRGRGLGLGAALLDRLLTEAHGTLGATTIRLDTCRFMTDAQRLYLSRGFVERGPYEETEIPAHMRQHWRFFERDLHSAPTDARPAIPLSPME</sequence>
<accession>A0AAE3W3M7</accession>
<dbReference type="RefSeq" id="WP_307244547.1">
    <property type="nucleotide sequence ID" value="NZ_JAUSUZ010000001.1"/>
</dbReference>
<evidence type="ECO:0000256" key="2">
    <source>
        <dbReference type="ARBA" id="ARBA00023315"/>
    </source>
</evidence>
<proteinExistence type="predicted"/>
<dbReference type="AlphaFoldDB" id="A0AAE3W3M7"/>
<feature type="domain" description="N-acetyltransferase" evidence="3">
    <location>
        <begin position="4"/>
        <end position="163"/>
    </location>
</feature>
<dbReference type="InterPro" id="IPR000182">
    <property type="entry name" value="GNAT_dom"/>
</dbReference>
<dbReference type="PANTHER" id="PTHR43877">
    <property type="entry name" value="AMINOALKYLPHOSPHONATE N-ACETYLTRANSFERASE-RELATED-RELATED"/>
    <property type="match status" value="1"/>
</dbReference>